<dbReference type="Gramene" id="OIT08793">
    <property type="protein sequence ID" value="OIT08793"/>
    <property type="gene ID" value="A4A49_65602"/>
</dbReference>
<evidence type="ECO:0000256" key="2">
    <source>
        <dbReference type="SAM" id="SignalP"/>
    </source>
</evidence>
<keyword evidence="1" id="KW-1133">Transmembrane helix</keyword>
<dbReference type="InterPro" id="IPR040283">
    <property type="entry name" value="DDB_G0292058-like"/>
</dbReference>
<keyword evidence="1" id="KW-0812">Transmembrane</keyword>
<dbReference type="OMA" id="TDGWNIS"/>
<feature type="signal peptide" evidence="2">
    <location>
        <begin position="1"/>
        <end position="23"/>
    </location>
</feature>
<comment type="caution">
    <text evidence="3">The sequence shown here is derived from an EMBL/GenBank/DDBJ whole genome shotgun (WGS) entry which is preliminary data.</text>
</comment>
<dbReference type="PANTHER" id="PTHR31414:SF19">
    <property type="entry name" value="TRANSMEMBRANE PROTEIN"/>
    <property type="match status" value="1"/>
</dbReference>
<name>A0A1J6JPI0_NICAT</name>
<accession>A0A1J6JPI0</accession>
<sequence>MLKSHGMVLVPFILLLISTNMVAQKSVVFGFIDHDQVSKRPDPLHQFKLYNGTYNLGNKHYWASAAFTGIHGYAIAGIWLLFGLGFGSYMIYKYFHGNSATPIVDYPPSSYILMFLLVVLFTILAM</sequence>
<feature type="transmembrane region" description="Helical" evidence="1">
    <location>
        <begin position="70"/>
        <end position="92"/>
    </location>
</feature>
<evidence type="ECO:0000313" key="4">
    <source>
        <dbReference type="Proteomes" id="UP000187609"/>
    </source>
</evidence>
<dbReference type="Proteomes" id="UP000187609">
    <property type="component" value="Unassembled WGS sequence"/>
</dbReference>
<proteinExistence type="predicted"/>
<dbReference type="PANTHER" id="PTHR31414">
    <property type="entry name" value="TRANSMEMBRANE PROTEIN DDB_G0292058"/>
    <property type="match status" value="1"/>
</dbReference>
<organism evidence="3 4">
    <name type="scientific">Nicotiana attenuata</name>
    <name type="common">Coyote tobacco</name>
    <dbReference type="NCBI Taxonomy" id="49451"/>
    <lineage>
        <taxon>Eukaryota</taxon>
        <taxon>Viridiplantae</taxon>
        <taxon>Streptophyta</taxon>
        <taxon>Embryophyta</taxon>
        <taxon>Tracheophyta</taxon>
        <taxon>Spermatophyta</taxon>
        <taxon>Magnoliopsida</taxon>
        <taxon>eudicotyledons</taxon>
        <taxon>Gunneridae</taxon>
        <taxon>Pentapetalae</taxon>
        <taxon>asterids</taxon>
        <taxon>lamiids</taxon>
        <taxon>Solanales</taxon>
        <taxon>Solanaceae</taxon>
        <taxon>Nicotianoideae</taxon>
        <taxon>Nicotianeae</taxon>
        <taxon>Nicotiana</taxon>
    </lineage>
</organism>
<feature type="transmembrane region" description="Helical" evidence="1">
    <location>
        <begin position="104"/>
        <end position="125"/>
    </location>
</feature>
<dbReference type="GO" id="GO:0016020">
    <property type="term" value="C:membrane"/>
    <property type="evidence" value="ECO:0007669"/>
    <property type="project" value="TreeGrafter"/>
</dbReference>
<gene>
    <name evidence="3" type="ORF">A4A49_65602</name>
</gene>
<reference evidence="3" key="1">
    <citation type="submission" date="2016-11" db="EMBL/GenBank/DDBJ databases">
        <title>The genome of Nicotiana attenuata.</title>
        <authorList>
            <person name="Xu S."/>
            <person name="Brockmoeller T."/>
            <person name="Gaquerel E."/>
            <person name="Navarro A."/>
            <person name="Kuhl H."/>
            <person name="Gase K."/>
            <person name="Ling Z."/>
            <person name="Zhou W."/>
            <person name="Kreitzer C."/>
            <person name="Stanke M."/>
            <person name="Tang H."/>
            <person name="Lyons E."/>
            <person name="Pandey P."/>
            <person name="Pandey S.P."/>
            <person name="Timmermann B."/>
            <person name="Baldwin I.T."/>
        </authorList>
    </citation>
    <scope>NUCLEOTIDE SEQUENCE [LARGE SCALE GENOMIC DNA]</scope>
    <source>
        <strain evidence="3">UT</strain>
    </source>
</reference>
<feature type="chain" id="PRO_5012295108" evidence="2">
    <location>
        <begin position="24"/>
        <end position="126"/>
    </location>
</feature>
<dbReference type="STRING" id="49451.A0A1J6JPI0"/>
<protein>
    <submittedName>
        <fullName evidence="3">Uncharacterized protein</fullName>
    </submittedName>
</protein>
<keyword evidence="4" id="KW-1185">Reference proteome</keyword>
<dbReference type="AlphaFoldDB" id="A0A1J6JPI0"/>
<dbReference type="EMBL" id="MJEQ01035654">
    <property type="protein sequence ID" value="OIT08793.1"/>
    <property type="molecule type" value="Genomic_DNA"/>
</dbReference>
<keyword evidence="1" id="KW-0472">Membrane</keyword>
<evidence type="ECO:0000313" key="3">
    <source>
        <dbReference type="EMBL" id="OIT08793.1"/>
    </source>
</evidence>
<evidence type="ECO:0000256" key="1">
    <source>
        <dbReference type="SAM" id="Phobius"/>
    </source>
</evidence>
<keyword evidence="2" id="KW-0732">Signal</keyword>